<dbReference type="Gene3D" id="3.50.30.30">
    <property type="match status" value="1"/>
</dbReference>
<dbReference type="GO" id="GO:0006508">
    <property type="term" value="P:proteolysis"/>
    <property type="evidence" value="ECO:0007669"/>
    <property type="project" value="UniProtKB-KW"/>
</dbReference>
<name>A0A838Y6J7_9GAMM</name>
<evidence type="ECO:0000256" key="3">
    <source>
        <dbReference type="ARBA" id="ARBA00022723"/>
    </source>
</evidence>
<keyword evidence="4" id="KW-0732">Signal</keyword>
<evidence type="ECO:0000256" key="2">
    <source>
        <dbReference type="ARBA" id="ARBA00022670"/>
    </source>
</evidence>
<keyword evidence="3" id="KW-0479">Metal-binding</keyword>
<dbReference type="InterPro" id="IPR046450">
    <property type="entry name" value="PA_dom_sf"/>
</dbReference>
<keyword evidence="6" id="KW-0862">Zinc</keyword>
<gene>
    <name evidence="8" type="ORF">H2072_02925</name>
</gene>
<dbReference type="PANTHER" id="PTHR12147">
    <property type="entry name" value="METALLOPEPTIDASE M28 FAMILY MEMBER"/>
    <property type="match status" value="1"/>
</dbReference>
<dbReference type="GO" id="GO:0004177">
    <property type="term" value="F:aminopeptidase activity"/>
    <property type="evidence" value="ECO:0007669"/>
    <property type="project" value="UniProtKB-KW"/>
</dbReference>
<reference evidence="8 9" key="1">
    <citation type="submission" date="2020-06" db="EMBL/GenBank/DDBJ databases">
        <title>Dysbiosis in marine aquaculture revealed through microbiome analysis: reverse ecology for environmental sustainability.</title>
        <authorList>
            <person name="Haro-Moreno J.M."/>
            <person name="Coutinho F.H."/>
            <person name="Zaragoza-Solas A."/>
            <person name="Picazo A."/>
            <person name="Almagro-Moreno S."/>
            <person name="Lopez-Perez M."/>
        </authorList>
    </citation>
    <scope>NUCLEOTIDE SEQUENCE [LARGE SCALE GENOMIC DNA]</scope>
    <source>
        <strain evidence="8">MCMED-G41</strain>
    </source>
</reference>
<dbReference type="Gene3D" id="3.40.630.10">
    <property type="entry name" value="Zn peptidases"/>
    <property type="match status" value="1"/>
</dbReference>
<keyword evidence="5" id="KW-0378">Hydrolase</keyword>
<evidence type="ECO:0000256" key="1">
    <source>
        <dbReference type="ARBA" id="ARBA00022438"/>
    </source>
</evidence>
<evidence type="ECO:0000259" key="7">
    <source>
        <dbReference type="Pfam" id="PF04389"/>
    </source>
</evidence>
<sequence length="534" mass="60079">MVLFSSCSDSLSDTTDGRLRYWISTLASDEFEGRAPGTEGGKLTKNFISKTFQDLSLDPVNGEYLHKVPASEITLKDSSYLTLSFRGNDRKMITGQEVVFWTKQAREYRKIRDSEVVFVGYGIVAPEYNWNDYEGIDVRGKTVVILVNDPGFATGKLRLFNGRSMTYYGRWTYKFEEAARQGAAAAIIVHEEEPAAYPWSVVENSWQGPQLDLQREDLGADRAILEGWIRDITLDEVLNFTGFNYQSLKEIALEKTFSAFPLRGLTLSSEIHNKVRYFQSHNVAAIKRGSKRPDEYILFMAHWDHIGIMNGLPPGADNIANGAVDNATGVAAVMEFAKRFSEIKTDRSIMFLALTLEESGLLGSEYFAKYPPVELSNVVAGFNYDAILPTGLTKDMVVIGYGASELEDLLEKELDKTGRYINPDPNPEKGFFYRSDHISFAKRGVPVLYSGGGFDLANGGKEAGYLFIHQYQIDAYHGVADEYDKSWNLDGLNQTIDVIFNISNELANSSQWPNWYEDNEFKSIRDLSRNLNEG</sequence>
<dbReference type="Pfam" id="PF04389">
    <property type="entry name" value="Peptidase_M28"/>
    <property type="match status" value="1"/>
</dbReference>
<comment type="caution">
    <text evidence="8">The sequence shown here is derived from an EMBL/GenBank/DDBJ whole genome shotgun (WGS) entry which is preliminary data.</text>
</comment>
<evidence type="ECO:0000313" key="9">
    <source>
        <dbReference type="Proteomes" id="UP000551848"/>
    </source>
</evidence>
<dbReference type="InterPro" id="IPR007484">
    <property type="entry name" value="Peptidase_M28"/>
</dbReference>
<keyword evidence="2" id="KW-0645">Protease</keyword>
<accession>A0A838Y6J7</accession>
<proteinExistence type="predicted"/>
<dbReference type="AlphaFoldDB" id="A0A838Y6J7"/>
<dbReference type="PANTHER" id="PTHR12147:SF56">
    <property type="entry name" value="AMINOPEPTIDASE YDR415C-RELATED"/>
    <property type="match status" value="1"/>
</dbReference>
<dbReference type="SUPFAM" id="SSF52025">
    <property type="entry name" value="PA domain"/>
    <property type="match status" value="1"/>
</dbReference>
<dbReference type="GO" id="GO:0008235">
    <property type="term" value="F:metalloexopeptidase activity"/>
    <property type="evidence" value="ECO:0007669"/>
    <property type="project" value="InterPro"/>
</dbReference>
<feature type="domain" description="Peptidase M28" evidence="7">
    <location>
        <begin position="282"/>
        <end position="500"/>
    </location>
</feature>
<evidence type="ECO:0000313" key="8">
    <source>
        <dbReference type="EMBL" id="MBA4692682.1"/>
    </source>
</evidence>
<evidence type="ECO:0000256" key="5">
    <source>
        <dbReference type="ARBA" id="ARBA00022801"/>
    </source>
</evidence>
<evidence type="ECO:0000256" key="4">
    <source>
        <dbReference type="ARBA" id="ARBA00022729"/>
    </source>
</evidence>
<dbReference type="Proteomes" id="UP000551848">
    <property type="component" value="Unassembled WGS sequence"/>
</dbReference>
<organism evidence="8 9">
    <name type="scientific">SAR86 cluster bacterium</name>
    <dbReference type="NCBI Taxonomy" id="2030880"/>
    <lineage>
        <taxon>Bacteria</taxon>
        <taxon>Pseudomonadati</taxon>
        <taxon>Pseudomonadota</taxon>
        <taxon>Gammaproteobacteria</taxon>
        <taxon>SAR86 cluster</taxon>
    </lineage>
</organism>
<dbReference type="SUPFAM" id="SSF53187">
    <property type="entry name" value="Zn-dependent exopeptidases"/>
    <property type="match status" value="1"/>
</dbReference>
<dbReference type="EMBL" id="JACETL010000029">
    <property type="protein sequence ID" value="MBA4692682.1"/>
    <property type="molecule type" value="Genomic_DNA"/>
</dbReference>
<evidence type="ECO:0000256" key="6">
    <source>
        <dbReference type="ARBA" id="ARBA00022833"/>
    </source>
</evidence>
<dbReference type="InterPro" id="IPR045175">
    <property type="entry name" value="M28_fam"/>
</dbReference>
<dbReference type="GO" id="GO:0046872">
    <property type="term" value="F:metal ion binding"/>
    <property type="evidence" value="ECO:0007669"/>
    <property type="project" value="UniProtKB-KW"/>
</dbReference>
<keyword evidence="1" id="KW-0031">Aminopeptidase</keyword>
<protein>
    <submittedName>
        <fullName evidence="8">M28 family peptidase</fullName>
    </submittedName>
</protein>